<dbReference type="HAMAP" id="MF_00736">
    <property type="entry name" value="Ribosomal_uL11"/>
    <property type="match status" value="1"/>
</dbReference>
<gene>
    <name evidence="11" type="ORF">AK812_SmicGene41153</name>
</gene>
<feature type="domain" description="Large ribosomal subunit protein uL11 C-terminal" evidence="9">
    <location>
        <begin position="668"/>
        <end position="739"/>
    </location>
</feature>
<evidence type="ECO:0000256" key="1">
    <source>
        <dbReference type="ARBA" id="ARBA00010537"/>
    </source>
</evidence>
<dbReference type="SUPFAM" id="SSF53474">
    <property type="entry name" value="alpha/beta-Hydrolases"/>
    <property type="match status" value="1"/>
</dbReference>
<reference evidence="11 12" key="1">
    <citation type="submission" date="2016-02" db="EMBL/GenBank/DDBJ databases">
        <title>Genome analysis of coral dinoflagellate symbionts highlights evolutionary adaptations to a symbiotic lifestyle.</title>
        <authorList>
            <person name="Aranda M."/>
            <person name="Li Y."/>
            <person name="Liew Y.J."/>
            <person name="Baumgarten S."/>
            <person name="Simakov O."/>
            <person name="Wilson M."/>
            <person name="Piel J."/>
            <person name="Ashoor H."/>
            <person name="Bougouffa S."/>
            <person name="Bajic V.B."/>
            <person name="Ryu T."/>
            <person name="Ravasi T."/>
            <person name="Bayer T."/>
            <person name="Micklem G."/>
            <person name="Kim H."/>
            <person name="Bhak J."/>
            <person name="Lajeunesse T.C."/>
            <person name="Voolstra C.R."/>
        </authorList>
    </citation>
    <scope>NUCLEOTIDE SEQUENCE [LARGE SCALE GENOMIC DNA]</scope>
    <source>
        <strain evidence="11 12">CCMP2467</strain>
    </source>
</reference>
<organism evidence="11 12">
    <name type="scientific">Symbiodinium microadriaticum</name>
    <name type="common">Dinoflagellate</name>
    <name type="synonym">Zooxanthella microadriatica</name>
    <dbReference type="NCBI Taxonomy" id="2951"/>
    <lineage>
        <taxon>Eukaryota</taxon>
        <taxon>Sar</taxon>
        <taxon>Alveolata</taxon>
        <taxon>Dinophyceae</taxon>
        <taxon>Suessiales</taxon>
        <taxon>Symbiodiniaceae</taxon>
        <taxon>Symbiodinium</taxon>
    </lineage>
</organism>
<keyword evidence="4" id="KW-0694">RNA-binding</keyword>
<dbReference type="Gene3D" id="3.40.50.300">
    <property type="entry name" value="P-loop containing nucleotide triphosphate hydrolases"/>
    <property type="match status" value="2"/>
</dbReference>
<dbReference type="Pfam" id="PF00298">
    <property type="entry name" value="Ribosomal_L11"/>
    <property type="match status" value="1"/>
</dbReference>
<dbReference type="PANTHER" id="PTHR31591">
    <property type="entry name" value="UPF0613 PROTEIN PB24D3.06C"/>
    <property type="match status" value="1"/>
</dbReference>
<dbReference type="Pfam" id="PF03946">
    <property type="entry name" value="Ribosomal_L11_N"/>
    <property type="match status" value="1"/>
</dbReference>
<dbReference type="Gene3D" id="3.40.50.1820">
    <property type="entry name" value="alpha/beta hydrolase"/>
    <property type="match status" value="1"/>
</dbReference>
<dbReference type="InterPro" id="IPR020784">
    <property type="entry name" value="Ribosomal_uL11_N"/>
</dbReference>
<dbReference type="GO" id="GO:0005840">
    <property type="term" value="C:ribosome"/>
    <property type="evidence" value="ECO:0007669"/>
    <property type="project" value="UniProtKB-KW"/>
</dbReference>
<keyword evidence="6 7" id="KW-0687">Ribonucleoprotein</keyword>
<evidence type="ECO:0000259" key="10">
    <source>
        <dbReference type="Pfam" id="PF03946"/>
    </source>
</evidence>
<evidence type="ECO:0000259" key="9">
    <source>
        <dbReference type="Pfam" id="PF00298"/>
    </source>
</evidence>
<dbReference type="EMBL" id="LSRX01001583">
    <property type="protein sequence ID" value="OLP78644.1"/>
    <property type="molecule type" value="Genomic_DNA"/>
</dbReference>
<evidence type="ECO:0000313" key="11">
    <source>
        <dbReference type="EMBL" id="OLP78644.1"/>
    </source>
</evidence>
<dbReference type="GO" id="GO:0019843">
    <property type="term" value="F:rRNA binding"/>
    <property type="evidence" value="ECO:0007669"/>
    <property type="project" value="UniProtKB-KW"/>
</dbReference>
<accession>A0A1Q9C6T6</accession>
<evidence type="ECO:0000256" key="4">
    <source>
        <dbReference type="ARBA" id="ARBA00022884"/>
    </source>
</evidence>
<feature type="region of interest" description="Disordered" evidence="8">
    <location>
        <begin position="746"/>
        <end position="779"/>
    </location>
</feature>
<protein>
    <submittedName>
        <fullName evidence="11">UPF0613 protein PB24D3.06c</fullName>
    </submittedName>
</protein>
<dbReference type="InterPro" id="IPR029058">
    <property type="entry name" value="AB_hydrolase_fold"/>
</dbReference>
<dbReference type="SMART" id="SM00649">
    <property type="entry name" value="RL11"/>
    <property type="match status" value="1"/>
</dbReference>
<dbReference type="Pfam" id="PF08538">
    <property type="entry name" value="DUF1749"/>
    <property type="match status" value="1"/>
</dbReference>
<proteinExistence type="inferred from homology"/>
<dbReference type="InterPro" id="IPR036796">
    <property type="entry name" value="Ribosomal_uL11_N_sf"/>
</dbReference>
<keyword evidence="12" id="KW-1185">Reference proteome</keyword>
<sequence length="779" mass="86100">METACQGEVFLYDEMLGYAGFEARAAQGVLEGSKAVVCIGGLTDGLLSLRYLPALAAELQQVGWRTFQPVLQSSYRGWGFASLDDDVLGIDKFLSFLRSKRGITEVVLLGSSTGCQDAVHYLKVGKLTDIVHGIVLQAPVSDREALSVETSGNQVEALCEFAKTASKMIAEGRGEEALPRAACQLFGPPDVITAYRFDSLTRRLADDDMFSSDLSEDEMKQKLGHVHTPALLIASADDEYVPKTVDVSMLCHRMADAMAAGVARTAECLVLQQGGHGVRGQDAQARFVDAVARFVARLSVHELPDGTHLSRLTWEVSLANTLRGRAASLPSGKPLLVAIAGMPGSGKSRISQILLRLLQPDCLVVQMDGYHTKLSDLQSRPDAADAVYRRGAPDTFEARGDPVEDAVCFDRRVHRIVLVEGLYLLHRNDGWQEMPDLFDFKVYLDADLEECIGRVKERNKVIPGYTSQEIDKRCEEVDRRNAEVVQLTRGEADLHAGDFAGYFEDSEPSPIKYQHVQLLCEVKFAFRLPTKLRSVLVQCESHEACVTLRHLKEHIVANTNIGLTYEDLRDDRYSSVIEDEVDAIVARSCVHISCELDAMSVVGRFRLIVPGATAKPAPKLGQALGPLGINMVTFCKDFNARTTKVRPEVPLQCTLVPRSDRTYKFFLRTPQSPWFLLRCARMAKGSDFGQGAPPVGNITLKELFHIAKAKSMDPQLIGVPVRTICLGLMRTAKQMGIKISRTLEPEFSKRDDEPVEGLEEKRKQLRLLNKAQKKGKAKK</sequence>
<keyword evidence="2" id="KW-0488">Methylation</keyword>
<dbReference type="SUPFAM" id="SSF52540">
    <property type="entry name" value="P-loop containing nucleoside triphosphate hydrolases"/>
    <property type="match status" value="1"/>
</dbReference>
<evidence type="ECO:0000313" key="12">
    <source>
        <dbReference type="Proteomes" id="UP000186817"/>
    </source>
</evidence>
<dbReference type="GO" id="GO:0003735">
    <property type="term" value="F:structural constituent of ribosome"/>
    <property type="evidence" value="ECO:0007669"/>
    <property type="project" value="InterPro"/>
</dbReference>
<evidence type="ECO:0000256" key="6">
    <source>
        <dbReference type="ARBA" id="ARBA00023274"/>
    </source>
</evidence>
<dbReference type="Gene3D" id="3.30.1550.10">
    <property type="entry name" value="Ribosomal protein L11/L12, N-terminal domain"/>
    <property type="match status" value="1"/>
</dbReference>
<evidence type="ECO:0000256" key="5">
    <source>
        <dbReference type="ARBA" id="ARBA00022980"/>
    </source>
</evidence>
<dbReference type="SUPFAM" id="SSF46906">
    <property type="entry name" value="Ribosomal protein L11, C-terminal domain"/>
    <property type="match status" value="1"/>
</dbReference>
<dbReference type="InterPro" id="IPR000911">
    <property type="entry name" value="Ribosomal_uL11"/>
</dbReference>
<comment type="caution">
    <text evidence="11">The sequence shown here is derived from an EMBL/GenBank/DDBJ whole genome shotgun (WGS) entry which is preliminary data.</text>
</comment>
<feature type="domain" description="Large ribosomal subunit protein uL11 N-terminal" evidence="10">
    <location>
        <begin position="606"/>
        <end position="663"/>
    </location>
</feature>
<dbReference type="PANTHER" id="PTHR31591:SF1">
    <property type="entry name" value="UPF0613 PROTEIN PB24D3.06C"/>
    <property type="match status" value="1"/>
</dbReference>
<keyword evidence="3" id="KW-0699">rRNA-binding</keyword>
<dbReference type="Gene3D" id="1.10.10.250">
    <property type="entry name" value="Ribosomal protein L11, C-terminal domain"/>
    <property type="match status" value="1"/>
</dbReference>
<evidence type="ECO:0000256" key="2">
    <source>
        <dbReference type="ARBA" id="ARBA00022481"/>
    </source>
</evidence>
<evidence type="ECO:0000256" key="3">
    <source>
        <dbReference type="ARBA" id="ARBA00022730"/>
    </source>
</evidence>
<dbReference type="InterPro" id="IPR020783">
    <property type="entry name" value="Ribosomal_uL11_C"/>
</dbReference>
<dbReference type="InterPro" id="IPR013744">
    <property type="entry name" value="SidJ"/>
</dbReference>
<name>A0A1Q9C6T6_SYMMI</name>
<dbReference type="CDD" id="cd00349">
    <property type="entry name" value="Ribosomal_L11"/>
    <property type="match status" value="1"/>
</dbReference>
<dbReference type="GO" id="GO:1990904">
    <property type="term" value="C:ribonucleoprotein complex"/>
    <property type="evidence" value="ECO:0007669"/>
    <property type="project" value="UniProtKB-KW"/>
</dbReference>
<dbReference type="InterPro" id="IPR027417">
    <property type="entry name" value="P-loop_NTPase"/>
</dbReference>
<evidence type="ECO:0000256" key="7">
    <source>
        <dbReference type="RuleBase" id="RU003978"/>
    </source>
</evidence>
<dbReference type="Proteomes" id="UP000186817">
    <property type="component" value="Unassembled WGS sequence"/>
</dbReference>
<dbReference type="AlphaFoldDB" id="A0A1Q9C6T6"/>
<feature type="compositionally biased region" description="Basic and acidic residues" evidence="8">
    <location>
        <begin position="746"/>
        <end position="762"/>
    </location>
</feature>
<dbReference type="GO" id="GO:0006412">
    <property type="term" value="P:translation"/>
    <property type="evidence" value="ECO:0007669"/>
    <property type="project" value="InterPro"/>
</dbReference>
<dbReference type="SUPFAM" id="SSF54747">
    <property type="entry name" value="Ribosomal L11/L12e N-terminal domain"/>
    <property type="match status" value="1"/>
</dbReference>
<dbReference type="InterPro" id="IPR036769">
    <property type="entry name" value="Ribosomal_uL11_C_sf"/>
</dbReference>
<comment type="similarity">
    <text evidence="1 7">Belongs to the universal ribosomal protein uL11 family.</text>
</comment>
<evidence type="ECO:0000256" key="8">
    <source>
        <dbReference type="SAM" id="MobiDB-lite"/>
    </source>
</evidence>
<dbReference type="OrthoDB" id="10034502at2759"/>
<keyword evidence="5 7" id="KW-0689">Ribosomal protein</keyword>
<dbReference type="FunFam" id="3.30.1550.10:FF:000006">
    <property type="entry name" value="50S ribosomal protein L11"/>
    <property type="match status" value="1"/>
</dbReference>